<comment type="caution">
    <text evidence="1">The sequence shown here is derived from an EMBL/GenBank/DDBJ whole genome shotgun (WGS) entry which is preliminary data.</text>
</comment>
<gene>
    <name evidence="1" type="ORF">V6N12_036881</name>
</gene>
<accession>A0ABR2BVJ0</accession>
<keyword evidence="2" id="KW-1185">Reference proteome</keyword>
<organism evidence="1 2">
    <name type="scientific">Hibiscus sabdariffa</name>
    <name type="common">roselle</name>
    <dbReference type="NCBI Taxonomy" id="183260"/>
    <lineage>
        <taxon>Eukaryota</taxon>
        <taxon>Viridiplantae</taxon>
        <taxon>Streptophyta</taxon>
        <taxon>Embryophyta</taxon>
        <taxon>Tracheophyta</taxon>
        <taxon>Spermatophyta</taxon>
        <taxon>Magnoliopsida</taxon>
        <taxon>eudicotyledons</taxon>
        <taxon>Gunneridae</taxon>
        <taxon>Pentapetalae</taxon>
        <taxon>rosids</taxon>
        <taxon>malvids</taxon>
        <taxon>Malvales</taxon>
        <taxon>Malvaceae</taxon>
        <taxon>Malvoideae</taxon>
        <taxon>Hibiscus</taxon>
    </lineage>
</organism>
<name>A0ABR2BVJ0_9ROSI</name>
<evidence type="ECO:0000313" key="2">
    <source>
        <dbReference type="Proteomes" id="UP001472677"/>
    </source>
</evidence>
<evidence type="ECO:0000313" key="1">
    <source>
        <dbReference type="EMBL" id="KAK8510969.1"/>
    </source>
</evidence>
<protein>
    <submittedName>
        <fullName evidence="1">Uncharacterized protein</fullName>
    </submittedName>
</protein>
<reference evidence="1 2" key="1">
    <citation type="journal article" date="2024" name="G3 (Bethesda)">
        <title>Genome assembly of Hibiscus sabdariffa L. provides insights into metabolisms of medicinal natural products.</title>
        <authorList>
            <person name="Kim T."/>
        </authorList>
    </citation>
    <scope>NUCLEOTIDE SEQUENCE [LARGE SCALE GENOMIC DNA]</scope>
    <source>
        <strain evidence="1">TK-2024</strain>
        <tissue evidence="1">Old leaves</tissue>
    </source>
</reference>
<sequence length="220" mass="24229">MNQICYKCNIYVNIKEYYGVKPVSKAPLVSMGDGGGNSRVDMPSLKDSDGSKFTVLDVDTRIDGKAIKHNINNDELHMMASSGQRIANSELFPKNVTVNIQGKAKACKFILGELVNVFINESSGHVETLHISSQFVNLICQFRNLLDWFFVTVVYARINASCRKHLWEPLVRLDLGRGHPWPLGDDKGDVSTETTGPAQADISAGLQISAECLAVLLAYP</sequence>
<proteinExistence type="predicted"/>
<dbReference type="Proteomes" id="UP001472677">
    <property type="component" value="Unassembled WGS sequence"/>
</dbReference>
<dbReference type="EMBL" id="JBBPBM010000080">
    <property type="protein sequence ID" value="KAK8510969.1"/>
    <property type="molecule type" value="Genomic_DNA"/>
</dbReference>